<evidence type="ECO:0000256" key="2">
    <source>
        <dbReference type="ARBA" id="ARBA00023015"/>
    </source>
</evidence>
<feature type="domain" description="DOG1" evidence="6">
    <location>
        <begin position="1"/>
        <end position="167"/>
    </location>
</feature>
<comment type="caution">
    <text evidence="7">The sequence shown here is derived from an EMBL/GenBank/DDBJ whole genome shotgun (WGS) entry which is preliminary data.</text>
</comment>
<reference evidence="7" key="1">
    <citation type="submission" date="2021-03" db="EMBL/GenBank/DDBJ databases">
        <authorList>
            <person name="Li Z."/>
            <person name="Yang C."/>
        </authorList>
    </citation>
    <scope>NUCLEOTIDE SEQUENCE</scope>
    <source>
        <strain evidence="7">Dzin_1.0</strain>
        <tissue evidence="7">Leaf</tissue>
    </source>
</reference>
<keyword evidence="3" id="KW-0238">DNA-binding</keyword>
<dbReference type="InterPro" id="IPR036013">
    <property type="entry name" value="Band_7/SPFH_dom_sf"/>
</dbReference>
<keyword evidence="5" id="KW-0539">Nucleus</keyword>
<evidence type="ECO:0000259" key="6">
    <source>
        <dbReference type="PROSITE" id="PS51806"/>
    </source>
</evidence>
<dbReference type="InterPro" id="IPR025422">
    <property type="entry name" value="TGA_domain"/>
</dbReference>
<dbReference type="AlphaFoldDB" id="A0A9D5H6A0"/>
<dbReference type="Gene3D" id="3.30.479.30">
    <property type="entry name" value="Band 7 domain"/>
    <property type="match status" value="1"/>
</dbReference>
<keyword evidence="8" id="KW-1185">Reference proteome</keyword>
<comment type="subcellular location">
    <subcellularLocation>
        <location evidence="1">Nucleus</location>
    </subcellularLocation>
</comment>
<proteinExistence type="predicted"/>
<evidence type="ECO:0000313" key="7">
    <source>
        <dbReference type="EMBL" id="KAJ0965059.1"/>
    </source>
</evidence>
<dbReference type="Proteomes" id="UP001085076">
    <property type="component" value="Miscellaneous, Linkage group lg08"/>
</dbReference>
<dbReference type="EMBL" id="JAGGNH010000008">
    <property type="protein sequence ID" value="KAJ0965059.1"/>
    <property type="molecule type" value="Genomic_DNA"/>
</dbReference>
<dbReference type="OrthoDB" id="2015618at2759"/>
<name>A0A9D5H6A0_9LILI</name>
<gene>
    <name evidence="7" type="ORF">J5N97_026197</name>
</gene>
<dbReference type="PROSITE" id="PS51806">
    <property type="entry name" value="DOG1"/>
    <property type="match status" value="1"/>
</dbReference>
<dbReference type="PANTHER" id="PTHR45693">
    <property type="entry name" value="TRANSCRIPTION FACTOR TGA9"/>
    <property type="match status" value="1"/>
</dbReference>
<dbReference type="GO" id="GO:0005634">
    <property type="term" value="C:nucleus"/>
    <property type="evidence" value="ECO:0007669"/>
    <property type="project" value="UniProtKB-SubCell"/>
</dbReference>
<evidence type="ECO:0000256" key="4">
    <source>
        <dbReference type="ARBA" id="ARBA00023163"/>
    </source>
</evidence>
<protein>
    <recommendedName>
        <fullName evidence="6">DOG1 domain-containing protein</fullName>
    </recommendedName>
</protein>
<accession>A0A9D5H6A0</accession>
<dbReference type="GO" id="GO:0006351">
    <property type="term" value="P:DNA-templated transcription"/>
    <property type="evidence" value="ECO:0007669"/>
    <property type="project" value="InterPro"/>
</dbReference>
<dbReference type="PANTHER" id="PTHR45693:SF13">
    <property type="entry name" value="TRANSCRIPTION FACTOR TGA10"/>
    <property type="match status" value="1"/>
</dbReference>
<keyword evidence="2" id="KW-0805">Transcription regulation</keyword>
<keyword evidence="4" id="KW-0804">Transcription</keyword>
<dbReference type="SUPFAM" id="SSF117892">
    <property type="entry name" value="Band 7/SPFH domain"/>
    <property type="match status" value="1"/>
</dbReference>
<reference evidence="7" key="2">
    <citation type="journal article" date="2022" name="Hortic Res">
        <title>The genome of Dioscorea zingiberensis sheds light on the biosynthesis, origin and evolution of the medicinally important diosgenin saponins.</title>
        <authorList>
            <person name="Li Y."/>
            <person name="Tan C."/>
            <person name="Li Z."/>
            <person name="Guo J."/>
            <person name="Li S."/>
            <person name="Chen X."/>
            <person name="Wang C."/>
            <person name="Dai X."/>
            <person name="Yang H."/>
            <person name="Song W."/>
            <person name="Hou L."/>
            <person name="Xu J."/>
            <person name="Tong Z."/>
            <person name="Xu A."/>
            <person name="Yuan X."/>
            <person name="Wang W."/>
            <person name="Yang Q."/>
            <person name="Chen L."/>
            <person name="Sun Z."/>
            <person name="Wang K."/>
            <person name="Pan B."/>
            <person name="Chen J."/>
            <person name="Bao Y."/>
            <person name="Liu F."/>
            <person name="Qi X."/>
            <person name="Gang D.R."/>
            <person name="Wen J."/>
            <person name="Li J."/>
        </authorList>
    </citation>
    <scope>NUCLEOTIDE SEQUENCE</scope>
    <source>
        <strain evidence="7">Dzin_1.0</strain>
    </source>
</reference>
<organism evidence="7 8">
    <name type="scientific">Dioscorea zingiberensis</name>
    <dbReference type="NCBI Taxonomy" id="325984"/>
    <lineage>
        <taxon>Eukaryota</taxon>
        <taxon>Viridiplantae</taxon>
        <taxon>Streptophyta</taxon>
        <taxon>Embryophyta</taxon>
        <taxon>Tracheophyta</taxon>
        <taxon>Spermatophyta</taxon>
        <taxon>Magnoliopsida</taxon>
        <taxon>Liliopsida</taxon>
        <taxon>Dioscoreales</taxon>
        <taxon>Dioscoreaceae</taxon>
        <taxon>Dioscorea</taxon>
    </lineage>
</organism>
<dbReference type="GO" id="GO:0043565">
    <property type="term" value="F:sequence-specific DNA binding"/>
    <property type="evidence" value="ECO:0007669"/>
    <property type="project" value="InterPro"/>
</dbReference>
<evidence type="ECO:0000313" key="8">
    <source>
        <dbReference type="Proteomes" id="UP001085076"/>
    </source>
</evidence>
<sequence>MTMEEIFKGTKSFKEEVFEKVQLELNQFGLLIYNANVKQLIDLQCHDLEPLTEQQLLQIYNLQQSAQENEESLSQGHESLRQSLSNTILSEALSFPSNMADYMDQMAIAMNKLSSFDTFVRQADGLRQQTLHRLHQILTSLQAARGFLAIAEYFHRLRALSSLWLARPRQAD</sequence>
<evidence type="ECO:0000256" key="5">
    <source>
        <dbReference type="ARBA" id="ARBA00023242"/>
    </source>
</evidence>
<evidence type="ECO:0000256" key="1">
    <source>
        <dbReference type="ARBA" id="ARBA00004123"/>
    </source>
</evidence>
<evidence type="ECO:0000256" key="3">
    <source>
        <dbReference type="ARBA" id="ARBA00023125"/>
    </source>
</evidence>